<evidence type="ECO:0000256" key="2">
    <source>
        <dbReference type="ARBA" id="ARBA00022692"/>
    </source>
</evidence>
<feature type="transmembrane region" description="Helical" evidence="6">
    <location>
        <begin position="84"/>
        <end position="104"/>
    </location>
</feature>
<dbReference type="InterPro" id="IPR018045">
    <property type="entry name" value="S04_transporter_CS"/>
</dbReference>
<feature type="domain" description="STAS" evidence="7">
    <location>
        <begin position="448"/>
        <end position="561"/>
    </location>
</feature>
<evidence type="ECO:0000313" key="8">
    <source>
        <dbReference type="EMBL" id="SDT18842.1"/>
    </source>
</evidence>
<dbReference type="GO" id="GO:0008271">
    <property type="term" value="F:secondary active sulfate transmembrane transporter activity"/>
    <property type="evidence" value="ECO:0007669"/>
    <property type="project" value="InterPro"/>
</dbReference>
<dbReference type="InterPro" id="IPR002645">
    <property type="entry name" value="STAS_dom"/>
</dbReference>
<evidence type="ECO:0000256" key="6">
    <source>
        <dbReference type="SAM" id="Phobius"/>
    </source>
</evidence>
<dbReference type="GO" id="GO:0016020">
    <property type="term" value="C:membrane"/>
    <property type="evidence" value="ECO:0007669"/>
    <property type="project" value="UniProtKB-SubCell"/>
</dbReference>
<dbReference type="AlphaFoldDB" id="A0A1H1YBR5"/>
<dbReference type="CDD" id="cd07042">
    <property type="entry name" value="STAS_SulP_like_sulfate_transporter"/>
    <property type="match status" value="1"/>
</dbReference>
<feature type="transmembrane region" description="Helical" evidence="6">
    <location>
        <begin position="110"/>
        <end position="131"/>
    </location>
</feature>
<dbReference type="PROSITE" id="PS01130">
    <property type="entry name" value="SLC26A"/>
    <property type="match status" value="1"/>
</dbReference>
<feature type="compositionally biased region" description="Low complexity" evidence="5">
    <location>
        <begin position="570"/>
        <end position="584"/>
    </location>
</feature>
<gene>
    <name evidence="8" type="ORF">SAMN05216221_3733</name>
</gene>
<evidence type="ECO:0000256" key="5">
    <source>
        <dbReference type="SAM" id="MobiDB-lite"/>
    </source>
</evidence>
<feature type="transmembrane region" description="Helical" evidence="6">
    <location>
        <begin position="58"/>
        <end position="77"/>
    </location>
</feature>
<proteinExistence type="predicted"/>
<feature type="transmembrane region" description="Helical" evidence="6">
    <location>
        <begin position="143"/>
        <end position="162"/>
    </location>
</feature>
<feature type="transmembrane region" description="Helical" evidence="6">
    <location>
        <begin position="35"/>
        <end position="52"/>
    </location>
</feature>
<dbReference type="InterPro" id="IPR011547">
    <property type="entry name" value="SLC26A/SulP_dom"/>
</dbReference>
<evidence type="ECO:0000256" key="4">
    <source>
        <dbReference type="ARBA" id="ARBA00023136"/>
    </source>
</evidence>
<feature type="transmembrane region" description="Helical" evidence="6">
    <location>
        <begin position="299"/>
        <end position="320"/>
    </location>
</feature>
<keyword evidence="4 6" id="KW-0472">Membrane</keyword>
<sequence length="603" mass="63023">MGKVQHGRSSRWLTRLAPGLAALLAYRRRDLPGDLVAGVSVAAVALPVGVAYAQLAGFSPVVGLYASILPLLVYALFGTSRQLIVGPDAATCALVASALVPLAAGDAALYLSLSVALAALAGLCCILASFIRLGALADFLSKPILVGFLNGVSVHILAGQLGKLAGVSIDAPGVVPATVQLLEQYADYHWPTLLVGLVAFAVLLLAPRLLPRLPAALLALVVAAALVAAFDLDQRGVAVVGAVPAGLPELKLPNVPWHLIDELMAAALGVALVSFSSMMLTARSFAAKNHYEIDADREFAALGAANLAAALTQSFAISGADSRTAVSDAAGGRTQLTGVIAALSIAVVLLFLSDPLRYVPIAALAAVLVMASISLLDVRGLVLLLHFSRIEFALAMLATTGVIWVGAIKAILVVLVLSLIRFVMLSSRPRFDVLGKVAGISGFHPLANHPEATTWPGLLLLRFNAPLVFFNVNYFKQQVERAVAHTGTDLRWLVLDALPITQMDVTGYLVVEDLKASLRQKGIQLVVAGRRKEILDWRKAHALEDDDTLYFPTMRKAVKAFVEGHQGNVSAPPESSSTAPPRDGSAGGEAGGEPPDTSGPGAR</sequence>
<dbReference type="InterPro" id="IPR036513">
    <property type="entry name" value="STAS_dom_sf"/>
</dbReference>
<dbReference type="STRING" id="1392877.SAMN05216221_3733"/>
<dbReference type="RefSeq" id="WP_172830807.1">
    <property type="nucleotide sequence ID" value="NZ_LT629751.1"/>
</dbReference>
<keyword evidence="2 6" id="KW-0812">Transmembrane</keyword>
<protein>
    <submittedName>
        <fullName evidence="8">High affinity sulphate transporter 1</fullName>
    </submittedName>
</protein>
<feature type="transmembrane region" description="Helical" evidence="6">
    <location>
        <begin position="263"/>
        <end position="287"/>
    </location>
</feature>
<keyword evidence="9" id="KW-1185">Reference proteome</keyword>
<feature type="transmembrane region" description="Helical" evidence="6">
    <location>
        <begin position="364"/>
        <end position="387"/>
    </location>
</feature>
<evidence type="ECO:0000313" key="9">
    <source>
        <dbReference type="Proteomes" id="UP000243359"/>
    </source>
</evidence>
<dbReference type="EMBL" id="LT629751">
    <property type="protein sequence ID" value="SDT18842.1"/>
    <property type="molecule type" value="Genomic_DNA"/>
</dbReference>
<evidence type="ECO:0000259" key="7">
    <source>
        <dbReference type="PROSITE" id="PS50801"/>
    </source>
</evidence>
<accession>A0A1H1YBR5</accession>
<name>A0A1H1YBR5_9PSED</name>
<organism evidence="8 9">
    <name type="scientific">Pseudomonas oryzae</name>
    <dbReference type="NCBI Taxonomy" id="1392877"/>
    <lineage>
        <taxon>Bacteria</taxon>
        <taxon>Pseudomonadati</taxon>
        <taxon>Pseudomonadota</taxon>
        <taxon>Gammaproteobacteria</taxon>
        <taxon>Pseudomonadales</taxon>
        <taxon>Pseudomonadaceae</taxon>
        <taxon>Pseudomonas</taxon>
    </lineage>
</organism>
<keyword evidence="3 6" id="KW-1133">Transmembrane helix</keyword>
<feature type="transmembrane region" description="Helical" evidence="6">
    <location>
        <begin position="213"/>
        <end position="230"/>
    </location>
</feature>
<evidence type="ECO:0000256" key="3">
    <source>
        <dbReference type="ARBA" id="ARBA00022989"/>
    </source>
</evidence>
<dbReference type="PANTHER" id="PTHR11814">
    <property type="entry name" value="SULFATE TRANSPORTER"/>
    <property type="match status" value="1"/>
</dbReference>
<evidence type="ECO:0000256" key="1">
    <source>
        <dbReference type="ARBA" id="ARBA00004141"/>
    </source>
</evidence>
<feature type="transmembrane region" description="Helical" evidence="6">
    <location>
        <begin position="188"/>
        <end position="206"/>
    </location>
</feature>
<dbReference type="PROSITE" id="PS50801">
    <property type="entry name" value="STAS"/>
    <property type="match status" value="1"/>
</dbReference>
<dbReference type="SUPFAM" id="SSF52091">
    <property type="entry name" value="SpoIIaa-like"/>
    <property type="match status" value="1"/>
</dbReference>
<comment type="subcellular location">
    <subcellularLocation>
        <location evidence="1">Membrane</location>
        <topology evidence="1">Multi-pass membrane protein</topology>
    </subcellularLocation>
</comment>
<dbReference type="NCBIfam" id="TIGR00815">
    <property type="entry name" value="sulP"/>
    <property type="match status" value="1"/>
</dbReference>
<dbReference type="Pfam" id="PF00916">
    <property type="entry name" value="Sulfate_transp"/>
    <property type="match status" value="1"/>
</dbReference>
<dbReference type="Proteomes" id="UP000243359">
    <property type="component" value="Chromosome I"/>
</dbReference>
<feature type="transmembrane region" description="Helical" evidence="6">
    <location>
        <begin position="332"/>
        <end position="352"/>
    </location>
</feature>
<feature type="transmembrane region" description="Helical" evidence="6">
    <location>
        <begin position="393"/>
        <end position="420"/>
    </location>
</feature>
<dbReference type="Pfam" id="PF01740">
    <property type="entry name" value="STAS"/>
    <property type="match status" value="1"/>
</dbReference>
<dbReference type="Gene3D" id="3.30.750.24">
    <property type="entry name" value="STAS domain"/>
    <property type="match status" value="1"/>
</dbReference>
<reference evidence="9" key="1">
    <citation type="submission" date="2016-10" db="EMBL/GenBank/DDBJ databases">
        <authorList>
            <person name="Varghese N."/>
            <person name="Submissions S."/>
        </authorList>
    </citation>
    <scope>NUCLEOTIDE SEQUENCE [LARGE SCALE GENOMIC DNA]</scope>
    <source>
        <strain evidence="9">KCTC 32247</strain>
    </source>
</reference>
<feature type="region of interest" description="Disordered" evidence="5">
    <location>
        <begin position="565"/>
        <end position="603"/>
    </location>
</feature>
<dbReference type="InterPro" id="IPR001902">
    <property type="entry name" value="SLC26A/SulP_fam"/>
</dbReference>